<name>A0ABD1CTR7_CULPP</name>
<dbReference type="AlphaFoldDB" id="A0ABD1CTR7"/>
<evidence type="ECO:0000313" key="2">
    <source>
        <dbReference type="EMBL" id="KAL1379763.1"/>
    </source>
</evidence>
<proteinExistence type="predicted"/>
<evidence type="ECO:0000313" key="3">
    <source>
        <dbReference type="Proteomes" id="UP001562425"/>
    </source>
</evidence>
<protein>
    <submittedName>
        <fullName evidence="2">Uncharacterized protein</fullName>
    </submittedName>
</protein>
<keyword evidence="3" id="KW-1185">Reference proteome</keyword>
<dbReference type="Proteomes" id="UP001562425">
    <property type="component" value="Unassembled WGS sequence"/>
</dbReference>
<evidence type="ECO:0000256" key="1">
    <source>
        <dbReference type="SAM" id="MobiDB-lite"/>
    </source>
</evidence>
<feature type="region of interest" description="Disordered" evidence="1">
    <location>
        <begin position="229"/>
        <end position="253"/>
    </location>
</feature>
<sequence length="253" mass="27502">MGEQIGSKLAALFNFAQFPLAQIGLWTRQVTDKIKACVVADCPGSFSLRLSPDPQGRLLSRQPLTAAVRDRRLLRPSVRVVSGAGYFWPTFGEVLSIKDDVWQKFFPGVPNGTQTVRMKLKKSIPSYVNMEDECAYVKYRNQIATCRYCGRNLHIGSKCSDVKKALSGNSANGLTLAQIVGGMNPIVPNDEDKTPAKETFPPAPAKPIIVPAQPATPAAPVKPIVSPVLSMDNGQPPRNLDKIAVSPSQRYIG</sequence>
<dbReference type="EMBL" id="JBEHCU010009505">
    <property type="protein sequence ID" value="KAL1379763.1"/>
    <property type="molecule type" value="Genomic_DNA"/>
</dbReference>
<accession>A0ABD1CTR7</accession>
<gene>
    <name evidence="2" type="ORF">pipiens_014666</name>
</gene>
<comment type="caution">
    <text evidence="2">The sequence shown here is derived from an EMBL/GenBank/DDBJ whole genome shotgun (WGS) entry which is preliminary data.</text>
</comment>
<organism evidence="2 3">
    <name type="scientific">Culex pipiens pipiens</name>
    <name type="common">Northern house mosquito</name>
    <dbReference type="NCBI Taxonomy" id="38569"/>
    <lineage>
        <taxon>Eukaryota</taxon>
        <taxon>Metazoa</taxon>
        <taxon>Ecdysozoa</taxon>
        <taxon>Arthropoda</taxon>
        <taxon>Hexapoda</taxon>
        <taxon>Insecta</taxon>
        <taxon>Pterygota</taxon>
        <taxon>Neoptera</taxon>
        <taxon>Endopterygota</taxon>
        <taxon>Diptera</taxon>
        <taxon>Nematocera</taxon>
        <taxon>Culicoidea</taxon>
        <taxon>Culicidae</taxon>
        <taxon>Culicinae</taxon>
        <taxon>Culicini</taxon>
        <taxon>Culex</taxon>
        <taxon>Culex</taxon>
    </lineage>
</organism>
<reference evidence="2 3" key="1">
    <citation type="submission" date="2024-05" db="EMBL/GenBank/DDBJ databases">
        <title>Culex pipiens pipiens assembly and annotation.</title>
        <authorList>
            <person name="Alout H."/>
            <person name="Durand T."/>
        </authorList>
    </citation>
    <scope>NUCLEOTIDE SEQUENCE [LARGE SCALE GENOMIC DNA]</scope>
    <source>
        <strain evidence="2">HA-2024</strain>
        <tissue evidence="2">Whole body</tissue>
    </source>
</reference>